<dbReference type="Proteomes" id="UP000235388">
    <property type="component" value="Unassembled WGS sequence"/>
</dbReference>
<organism evidence="1 2">
    <name type="scientific">Puccinia coronata f. sp. avenae</name>
    <dbReference type="NCBI Taxonomy" id="200324"/>
    <lineage>
        <taxon>Eukaryota</taxon>
        <taxon>Fungi</taxon>
        <taxon>Dikarya</taxon>
        <taxon>Basidiomycota</taxon>
        <taxon>Pucciniomycotina</taxon>
        <taxon>Pucciniomycetes</taxon>
        <taxon>Pucciniales</taxon>
        <taxon>Pucciniaceae</taxon>
        <taxon>Puccinia</taxon>
    </lineage>
</organism>
<name>A0A2N5VTC1_9BASI</name>
<protein>
    <submittedName>
        <fullName evidence="1">Uncharacterized protein</fullName>
    </submittedName>
</protein>
<dbReference type="EMBL" id="PGCJ01000065">
    <property type="protein sequence ID" value="PLW53245.1"/>
    <property type="molecule type" value="Genomic_DNA"/>
</dbReference>
<proteinExistence type="predicted"/>
<evidence type="ECO:0000313" key="2">
    <source>
        <dbReference type="Proteomes" id="UP000235388"/>
    </source>
</evidence>
<dbReference type="InterPro" id="IPR021109">
    <property type="entry name" value="Peptidase_aspartic_dom_sf"/>
</dbReference>
<comment type="caution">
    <text evidence="1">The sequence shown here is derived from an EMBL/GenBank/DDBJ whole genome shotgun (WGS) entry which is preliminary data.</text>
</comment>
<sequence length="306" mass="33014">MEIDAATVRRGPGNSSIFELARAICRAKNLCFRCLKPTVPFTHTGSLDCPNQGVTWEQRKAFIAKHCSNSSTLVSAVDIASVPVGTIPQLLTYRSPPEPVESSPDPAVDPKAPILGNHQGFDKIYEEFNSILCTIKEVPIATVHVRLDCTKKGCLLVPASFKGPEGVWAGANILVDTGAMANFISDEFVRRHNLPLWSQKNPIQCVGFDGKEGVGGLVTQDWVGVIRLSTTDSKPVTLGSSFGVTRLGSINVIFGLPWLDRQGWIASGSMKGGHQFTLGSTPLYVMESLPMHGQPGGKNRFVGSLR</sequence>
<dbReference type="OrthoDB" id="2512848at2759"/>
<keyword evidence="2" id="KW-1185">Reference proteome</keyword>
<accession>A0A2N5VTC1</accession>
<dbReference type="CDD" id="cd00303">
    <property type="entry name" value="retropepsin_like"/>
    <property type="match status" value="1"/>
</dbReference>
<gene>
    <name evidence="1" type="ORF">PCANC_07506</name>
</gene>
<dbReference type="Gene3D" id="2.40.70.10">
    <property type="entry name" value="Acid Proteases"/>
    <property type="match status" value="1"/>
</dbReference>
<dbReference type="AlphaFoldDB" id="A0A2N5VTC1"/>
<reference evidence="1 2" key="1">
    <citation type="submission" date="2017-11" db="EMBL/GenBank/DDBJ databases">
        <title>De novo assembly and phasing of dikaryotic genomes from two isolates of Puccinia coronata f. sp. avenae, the causal agent of oat crown rust.</title>
        <authorList>
            <person name="Miller M.E."/>
            <person name="Zhang Y."/>
            <person name="Omidvar V."/>
            <person name="Sperschneider J."/>
            <person name="Schwessinger B."/>
            <person name="Raley C."/>
            <person name="Palmer J.M."/>
            <person name="Garnica D."/>
            <person name="Upadhyaya N."/>
            <person name="Rathjen J."/>
            <person name="Taylor J.M."/>
            <person name="Park R.F."/>
            <person name="Dodds P.N."/>
            <person name="Hirsch C.D."/>
            <person name="Kianian S.F."/>
            <person name="Figueroa M."/>
        </authorList>
    </citation>
    <scope>NUCLEOTIDE SEQUENCE [LARGE SCALE GENOMIC DNA]</scope>
    <source>
        <strain evidence="1">12NC29</strain>
    </source>
</reference>
<evidence type="ECO:0000313" key="1">
    <source>
        <dbReference type="EMBL" id="PLW53245.1"/>
    </source>
</evidence>